<keyword evidence="3" id="KW-1185">Reference proteome</keyword>
<dbReference type="AlphaFoldDB" id="A0A1M5FAN1"/>
<proteinExistence type="predicted"/>
<reference evidence="3" key="1">
    <citation type="submission" date="2016-11" db="EMBL/GenBank/DDBJ databases">
        <authorList>
            <person name="Varghese N."/>
            <person name="Submissions S."/>
        </authorList>
    </citation>
    <scope>NUCLEOTIDE SEQUENCE [LARGE SCALE GENOMIC DNA]</scope>
    <source>
        <strain evidence="3">CGMCC 1.8995</strain>
    </source>
</reference>
<dbReference type="OrthoDB" id="6290224at2"/>
<evidence type="ECO:0000313" key="3">
    <source>
        <dbReference type="Proteomes" id="UP000184520"/>
    </source>
</evidence>
<keyword evidence="1" id="KW-0732">Signal</keyword>
<dbReference type="Proteomes" id="UP000184520">
    <property type="component" value="Unassembled WGS sequence"/>
</dbReference>
<gene>
    <name evidence="2" type="ORF">SAMN05216361_0738</name>
</gene>
<evidence type="ECO:0008006" key="4">
    <source>
        <dbReference type="Google" id="ProtNLM"/>
    </source>
</evidence>
<organism evidence="2 3">
    <name type="scientific">Marisediminitalea aggregata</name>
    <dbReference type="NCBI Taxonomy" id="634436"/>
    <lineage>
        <taxon>Bacteria</taxon>
        <taxon>Pseudomonadati</taxon>
        <taxon>Pseudomonadota</taxon>
        <taxon>Gammaproteobacteria</taxon>
        <taxon>Alteromonadales</taxon>
        <taxon>Alteromonadaceae</taxon>
        <taxon>Marisediminitalea</taxon>
    </lineage>
</organism>
<evidence type="ECO:0000256" key="1">
    <source>
        <dbReference type="SAM" id="SignalP"/>
    </source>
</evidence>
<dbReference type="STRING" id="634436.SAMN05216361_0738"/>
<protein>
    <recommendedName>
        <fullName evidence="4">General porin</fullName>
    </recommendedName>
</protein>
<accession>A0A1M5FAN1</accession>
<feature type="chain" id="PRO_5012092924" description="General porin" evidence="1">
    <location>
        <begin position="21"/>
        <end position="269"/>
    </location>
</feature>
<sequence length="269" mass="30857">MRLKTLLFSSPLLLSFSSVAAQNEVTFGIGDLQDYTSPFIGLQYKRYFSDVPTENQPHLISPYLNKINSAYGRYFTTDIYDFYQAGGEWFIDDKWVVNADLRYVDYDRTSTTTYATADIDVGYFITPQWQVGIGNYYQYRESRPVYYYGDDYVSARTYSNNQNNLKAFARYTNITNGSGWDIGTEVIFSGALNTTLDVRYFFNPGISLNFTYLMDEDESNYLYDDGDIAELTLDYWFTRNFSLQVGAGARIGGDDDGLATVTLTTSYRF</sequence>
<feature type="signal peptide" evidence="1">
    <location>
        <begin position="1"/>
        <end position="20"/>
    </location>
</feature>
<dbReference type="EMBL" id="FQWD01000001">
    <property type="protein sequence ID" value="SHF88172.1"/>
    <property type="molecule type" value="Genomic_DNA"/>
</dbReference>
<dbReference type="RefSeq" id="WP_073317909.1">
    <property type="nucleotide sequence ID" value="NZ_FQWD01000001.1"/>
</dbReference>
<evidence type="ECO:0000313" key="2">
    <source>
        <dbReference type="EMBL" id="SHF88172.1"/>
    </source>
</evidence>
<name>A0A1M5FAN1_9ALTE</name>